<feature type="domain" description="Schlafen AlbA-2" evidence="1">
    <location>
        <begin position="15"/>
        <end position="143"/>
    </location>
</feature>
<dbReference type="Proteomes" id="UP001248067">
    <property type="component" value="Unassembled WGS sequence"/>
</dbReference>
<accession>A0ABU2DZJ6</accession>
<evidence type="ECO:0000259" key="1">
    <source>
        <dbReference type="Pfam" id="PF04326"/>
    </source>
</evidence>
<protein>
    <recommendedName>
        <fullName evidence="1">Schlafen AlbA-2 domain-containing protein</fullName>
    </recommendedName>
</protein>
<dbReference type="InterPro" id="IPR007421">
    <property type="entry name" value="Schlafen_AlbA_2_dom"/>
</dbReference>
<dbReference type="Pfam" id="PF04326">
    <property type="entry name" value="SLFN_AlbA_2"/>
    <property type="match status" value="1"/>
</dbReference>
<dbReference type="EMBL" id="VJSY01000008">
    <property type="protein sequence ID" value="MDR8753002.1"/>
    <property type="molecule type" value="Genomic_DNA"/>
</dbReference>
<dbReference type="PANTHER" id="PTHR30595">
    <property type="entry name" value="GLPR-RELATED TRANSCRIPTIONAL REPRESSOR"/>
    <property type="match status" value="1"/>
</dbReference>
<evidence type="ECO:0000313" key="2">
    <source>
        <dbReference type="EMBL" id="MDR8753002.1"/>
    </source>
</evidence>
<gene>
    <name evidence="2" type="ORF">FEQ00_01409</name>
</gene>
<comment type="caution">
    <text evidence="2">The sequence shown here is derived from an EMBL/GenBank/DDBJ whole genome shotgun (WGS) entry which is preliminary data.</text>
</comment>
<dbReference type="Gene3D" id="3.30.950.30">
    <property type="entry name" value="Schlafen, AAA domain"/>
    <property type="match status" value="1"/>
</dbReference>
<dbReference type="InterPro" id="IPR038461">
    <property type="entry name" value="Schlafen_AlbA_2_dom_sf"/>
</dbReference>
<organism evidence="2 3">
    <name type="scientific">Burkholderia pseudomultivorans</name>
    <dbReference type="NCBI Taxonomy" id="1207504"/>
    <lineage>
        <taxon>Bacteria</taxon>
        <taxon>Pseudomonadati</taxon>
        <taxon>Pseudomonadota</taxon>
        <taxon>Betaproteobacteria</taxon>
        <taxon>Burkholderiales</taxon>
        <taxon>Burkholderiaceae</taxon>
        <taxon>Burkholderia</taxon>
        <taxon>Burkholderia cepacia complex</taxon>
    </lineage>
</organism>
<dbReference type="PANTHER" id="PTHR30595:SF6">
    <property type="entry name" value="SCHLAFEN ALBA-2 DOMAIN-CONTAINING PROTEIN"/>
    <property type="match status" value="1"/>
</dbReference>
<proteinExistence type="predicted"/>
<reference evidence="2 3" key="1">
    <citation type="submission" date="2019-06" db="EMBL/GenBank/DDBJ databases">
        <title>Evolution of Burkholderia multivorans in the lungs of Cystic Fibrosis patients.</title>
        <authorList>
            <person name="Moreira L.M."/>
        </authorList>
    </citation>
    <scope>NUCLEOTIDE SEQUENCE [LARGE SCALE GENOMIC DNA]</scope>
    <source>
        <strain evidence="2 3">VC13239</strain>
    </source>
</reference>
<sequence>MEDDFLIERLLYSSEGDALDFKLQQYPFENADDDSKSSLLKDILAFANAWRTTTAYIVIGVRDGSKEVVGLDNDIDDSRLQQFVNAKVNRPIQFAYRSVDFRGQTLGLFTIPPQARPFYSPKGFGKVTARTVYVRRGSSTAEASPEEIAKMGESDSAQVRVNTIHKLSILIGQDGRYVEAQKHNPGNITKTVLVGIKNTGNAYLTNCKIHFEATGVNAVTPERWLRMDTFSLNPGEERLVSLAMYGEPISSEQPGLDWISLSALPSGNFWRPPTLPKVGGVVTITATALECAPCTTLCKLWIEGSKLKWEKI</sequence>
<dbReference type="RefSeq" id="WP_175894118.1">
    <property type="nucleotide sequence ID" value="NZ_CADFDQ010000005.1"/>
</dbReference>
<keyword evidence="3" id="KW-1185">Reference proteome</keyword>
<evidence type="ECO:0000313" key="3">
    <source>
        <dbReference type="Proteomes" id="UP001248067"/>
    </source>
</evidence>
<name>A0ABU2DZJ6_9BURK</name>